<feature type="transmembrane region" description="Helical" evidence="5">
    <location>
        <begin position="268"/>
        <end position="291"/>
    </location>
</feature>
<gene>
    <name evidence="7" type="ORF">CAPTEDRAFT_204690</name>
</gene>
<dbReference type="Proteomes" id="UP000014760">
    <property type="component" value="Unassembled WGS sequence"/>
</dbReference>
<reference evidence="7 9" key="2">
    <citation type="journal article" date="2013" name="Nature">
        <title>Insights into bilaterian evolution from three spiralian genomes.</title>
        <authorList>
            <person name="Simakov O."/>
            <person name="Marletaz F."/>
            <person name="Cho S.J."/>
            <person name="Edsinger-Gonzales E."/>
            <person name="Havlak P."/>
            <person name="Hellsten U."/>
            <person name="Kuo D.H."/>
            <person name="Larsson T."/>
            <person name="Lv J."/>
            <person name="Arendt D."/>
            <person name="Savage R."/>
            <person name="Osoegawa K."/>
            <person name="de Jong P."/>
            <person name="Grimwood J."/>
            <person name="Chapman J.A."/>
            <person name="Shapiro H."/>
            <person name="Aerts A."/>
            <person name="Otillar R.P."/>
            <person name="Terry A.Y."/>
            <person name="Boore J.L."/>
            <person name="Grigoriev I.V."/>
            <person name="Lindberg D.R."/>
            <person name="Seaver E.C."/>
            <person name="Weisblat D.A."/>
            <person name="Putnam N.H."/>
            <person name="Rokhsar D.S."/>
        </authorList>
    </citation>
    <scope>NUCLEOTIDE SEQUENCE</scope>
    <source>
        <strain evidence="7 9">I ESC-2004</strain>
    </source>
</reference>
<keyword evidence="9" id="KW-1185">Reference proteome</keyword>
<feature type="compositionally biased region" description="Acidic residues" evidence="4">
    <location>
        <begin position="197"/>
        <end position="213"/>
    </location>
</feature>
<evidence type="ECO:0000259" key="6">
    <source>
        <dbReference type="Pfam" id="PF01064"/>
    </source>
</evidence>
<dbReference type="EMBL" id="AMQN01000803">
    <property type="status" value="NOT_ANNOTATED_CDS"/>
    <property type="molecule type" value="Genomic_DNA"/>
</dbReference>
<evidence type="ECO:0000256" key="1">
    <source>
        <dbReference type="ARBA" id="ARBA00004370"/>
    </source>
</evidence>
<proteinExistence type="predicted"/>
<name>R7V0U2_CAPTE</name>
<organism evidence="7">
    <name type="scientific">Capitella teleta</name>
    <name type="common">Polychaete worm</name>
    <dbReference type="NCBI Taxonomy" id="283909"/>
    <lineage>
        <taxon>Eukaryota</taxon>
        <taxon>Metazoa</taxon>
        <taxon>Spiralia</taxon>
        <taxon>Lophotrochozoa</taxon>
        <taxon>Annelida</taxon>
        <taxon>Polychaeta</taxon>
        <taxon>Sedentaria</taxon>
        <taxon>Scolecida</taxon>
        <taxon>Capitellidae</taxon>
        <taxon>Capitella</taxon>
    </lineage>
</organism>
<reference evidence="9" key="1">
    <citation type="submission" date="2012-12" db="EMBL/GenBank/DDBJ databases">
        <authorList>
            <person name="Hellsten U."/>
            <person name="Grimwood J."/>
            <person name="Chapman J.A."/>
            <person name="Shapiro H."/>
            <person name="Aerts A."/>
            <person name="Otillar R.P."/>
            <person name="Terry A.Y."/>
            <person name="Boore J.L."/>
            <person name="Simakov O."/>
            <person name="Marletaz F."/>
            <person name="Cho S.-J."/>
            <person name="Edsinger-Gonzales E."/>
            <person name="Havlak P."/>
            <person name="Kuo D.-H."/>
            <person name="Larsson T."/>
            <person name="Lv J."/>
            <person name="Arendt D."/>
            <person name="Savage R."/>
            <person name="Osoegawa K."/>
            <person name="de Jong P."/>
            <person name="Lindberg D.R."/>
            <person name="Seaver E.C."/>
            <person name="Weisblat D.A."/>
            <person name="Putnam N.H."/>
            <person name="Grigoriev I.V."/>
            <person name="Rokhsar D.S."/>
        </authorList>
    </citation>
    <scope>NUCLEOTIDE SEQUENCE</scope>
    <source>
        <strain evidence="9">I ESC-2004</strain>
    </source>
</reference>
<accession>R7V0U2</accession>
<evidence type="ECO:0000256" key="3">
    <source>
        <dbReference type="ARBA" id="ARBA00023136"/>
    </source>
</evidence>
<feature type="region of interest" description="Disordered" evidence="4">
    <location>
        <begin position="1"/>
        <end position="20"/>
    </location>
</feature>
<dbReference type="AlphaFoldDB" id="R7V0U2"/>
<dbReference type="GO" id="GO:0004675">
    <property type="term" value="F:transmembrane receptor protein serine/threonine kinase activity"/>
    <property type="evidence" value="ECO:0007669"/>
    <property type="project" value="InterPro"/>
</dbReference>
<comment type="subcellular location">
    <subcellularLocation>
        <location evidence="1">Membrane</location>
    </subcellularLocation>
</comment>
<dbReference type="Gene3D" id="2.10.60.10">
    <property type="entry name" value="CD59"/>
    <property type="match status" value="1"/>
</dbReference>
<dbReference type="EMBL" id="KB296161">
    <property type="protein sequence ID" value="ELU12144.1"/>
    <property type="molecule type" value="Genomic_DNA"/>
</dbReference>
<dbReference type="Pfam" id="PF01064">
    <property type="entry name" value="Activin_recp"/>
    <property type="match status" value="1"/>
</dbReference>
<dbReference type="InterPro" id="IPR045860">
    <property type="entry name" value="Snake_toxin-like_sf"/>
</dbReference>
<keyword evidence="3 5" id="KW-0472">Membrane</keyword>
<dbReference type="InterPro" id="IPR000472">
    <property type="entry name" value="Activin_recp"/>
</dbReference>
<evidence type="ECO:0000313" key="8">
    <source>
        <dbReference type="EnsemblMetazoa" id="CapteP204690"/>
    </source>
</evidence>
<keyword evidence="5" id="KW-0812">Transmembrane</keyword>
<feature type="domain" description="Activin types I and II receptor" evidence="6">
    <location>
        <begin position="52"/>
        <end position="148"/>
    </location>
</feature>
<feature type="compositionally biased region" description="Polar residues" evidence="4">
    <location>
        <begin position="168"/>
        <end position="177"/>
    </location>
</feature>
<dbReference type="OrthoDB" id="6412674at2759"/>
<protein>
    <recommendedName>
        <fullName evidence="6">Activin types I and II receptor domain-containing protein</fullName>
    </recommendedName>
</protein>
<evidence type="ECO:0000313" key="7">
    <source>
        <dbReference type="EMBL" id="ELU12144.1"/>
    </source>
</evidence>
<keyword evidence="5" id="KW-1133">Transmembrane helix</keyword>
<evidence type="ECO:0000256" key="4">
    <source>
        <dbReference type="SAM" id="MobiDB-lite"/>
    </source>
</evidence>
<evidence type="ECO:0000256" key="2">
    <source>
        <dbReference type="ARBA" id="ARBA00022729"/>
    </source>
</evidence>
<feature type="region of interest" description="Disordered" evidence="4">
    <location>
        <begin position="168"/>
        <end position="226"/>
    </location>
</feature>
<sequence>MNVVSHSVSKNYKPKHKKHADVQKSVSDLSVELLNYIYTLSAVSESGQCATLQCMCTTRDCKRDQKVSCEAQSMCYVQYVPEIIEEVTDDPSSVQSTRGPSWRTGISSVVRGCIDDPTPLLCENRRPHTYTGTWPVLLCCKDGDWCNRGVMPTTPPWLHDWQKQLESGAQKPSNRFMNRNRGAQPAIFDSYDRSNEDDYNDDADDEYGDDDEYSEGKVEGGADNDDDLTRHLKRLKVYNYEREDPSPTHQESDAMAAQEHARKTVNPLFIGVPVAGACVLLAIVVFAIYILKSHNQYLAERNRRKAALLKQHSLIYAPPPGQIKPATCVKL</sequence>
<dbReference type="GO" id="GO:0016020">
    <property type="term" value="C:membrane"/>
    <property type="evidence" value="ECO:0007669"/>
    <property type="project" value="UniProtKB-SubCell"/>
</dbReference>
<feature type="compositionally biased region" description="Polar residues" evidence="4">
    <location>
        <begin position="1"/>
        <end position="10"/>
    </location>
</feature>
<keyword evidence="2" id="KW-0732">Signal</keyword>
<dbReference type="HOGENOM" id="CLU_840040_0_0_1"/>
<dbReference type="EnsemblMetazoa" id="CapteT204690">
    <property type="protein sequence ID" value="CapteP204690"/>
    <property type="gene ID" value="CapteG204690"/>
</dbReference>
<evidence type="ECO:0000313" key="9">
    <source>
        <dbReference type="Proteomes" id="UP000014760"/>
    </source>
</evidence>
<reference evidence="8" key="3">
    <citation type="submission" date="2015-06" db="UniProtKB">
        <authorList>
            <consortium name="EnsemblMetazoa"/>
        </authorList>
    </citation>
    <scope>IDENTIFICATION</scope>
</reference>
<evidence type="ECO:0000256" key="5">
    <source>
        <dbReference type="SAM" id="Phobius"/>
    </source>
</evidence>